<sequence length="236" mass="27232">MKKILILFLIMIIYTSTYCSTASAKEIHLTAIGDSITYGTGEPSKKGYIGRLRDALEIKTKFPVSVNNFAIPRYRTENLLNQLQDRQIMNSLKKADYIILFIGTNDFRKSAGYQFNQLNLKNMNNGKVKFTANLRKILCIIRNENHKAPILVLGLYQPYVEYQNHQEILTIIEEWNYGIVNILGKIEKTYFVPTIDLFINKPKKKYFSDSLHPNSTGYQLIANRVFQYLVTLENGS</sequence>
<keyword evidence="1" id="KW-0732">Signal</keyword>
<dbReference type="SUPFAM" id="SSF52266">
    <property type="entry name" value="SGNH hydrolase"/>
    <property type="match status" value="1"/>
</dbReference>
<dbReference type="Proteomes" id="UP001162836">
    <property type="component" value="Unassembled WGS sequence"/>
</dbReference>
<comment type="caution">
    <text evidence="3">The sequence shown here is derived from an EMBL/GenBank/DDBJ whole genome shotgun (WGS) entry which is preliminary data.</text>
</comment>
<evidence type="ECO:0000256" key="1">
    <source>
        <dbReference type="SAM" id="SignalP"/>
    </source>
</evidence>
<evidence type="ECO:0000259" key="2">
    <source>
        <dbReference type="Pfam" id="PF13472"/>
    </source>
</evidence>
<dbReference type="EMBL" id="JAJODE010000003">
    <property type="protein sequence ID" value="MCD4837610.1"/>
    <property type="molecule type" value="Genomic_DNA"/>
</dbReference>
<reference evidence="3 4" key="1">
    <citation type="journal article" date="2023" name="Antonie Van Leeuwenhoek">
        <title>Unveiling the genomic potential of a novel thermostable glycoside hydrolases producing Neobacillus sedimentimangrovi UE25.</title>
        <authorList>
            <person name="Ejaz U."/>
            <person name="Saleem F."/>
            <person name="Rashid R."/>
            <person name="Hasan K.A."/>
            <person name="Syed M.N."/>
            <person name="Sohail M."/>
        </authorList>
    </citation>
    <scope>NUCLEOTIDE SEQUENCE [LARGE SCALE GENOMIC DNA]</scope>
    <source>
        <strain evidence="3 4">UE25</strain>
    </source>
</reference>
<name>A0ABS8QFQ8_9BACI</name>
<feature type="signal peptide" evidence="1">
    <location>
        <begin position="1"/>
        <end position="24"/>
    </location>
</feature>
<dbReference type="PANTHER" id="PTHR30383:SF27">
    <property type="entry name" value="SPORE GERMINATION LIPASE LIPC"/>
    <property type="match status" value="1"/>
</dbReference>
<protein>
    <submittedName>
        <fullName evidence="3">GDSL-type esterase/lipase family protein</fullName>
    </submittedName>
</protein>
<dbReference type="InterPro" id="IPR013830">
    <property type="entry name" value="SGNH_hydro"/>
</dbReference>
<dbReference type="InterPro" id="IPR036514">
    <property type="entry name" value="SGNH_hydro_sf"/>
</dbReference>
<evidence type="ECO:0000313" key="3">
    <source>
        <dbReference type="EMBL" id="MCD4837610.1"/>
    </source>
</evidence>
<dbReference type="Pfam" id="PF13472">
    <property type="entry name" value="Lipase_GDSL_2"/>
    <property type="match status" value="1"/>
</dbReference>
<dbReference type="InterPro" id="IPR051532">
    <property type="entry name" value="Ester_Hydrolysis_Enzymes"/>
</dbReference>
<feature type="domain" description="SGNH hydrolase-type esterase" evidence="2">
    <location>
        <begin position="31"/>
        <end position="220"/>
    </location>
</feature>
<keyword evidence="4" id="KW-1185">Reference proteome</keyword>
<proteinExistence type="predicted"/>
<feature type="chain" id="PRO_5046859746" evidence="1">
    <location>
        <begin position="25"/>
        <end position="236"/>
    </location>
</feature>
<accession>A0ABS8QFQ8</accession>
<dbReference type="RefSeq" id="WP_231314074.1">
    <property type="nucleotide sequence ID" value="NZ_JAJODE010000003.1"/>
</dbReference>
<organism evidence="3 4">
    <name type="scientific">Neobacillus sedimentimangrovi</name>
    <dbReference type="NCBI Taxonomy" id="2699460"/>
    <lineage>
        <taxon>Bacteria</taxon>
        <taxon>Bacillati</taxon>
        <taxon>Bacillota</taxon>
        <taxon>Bacilli</taxon>
        <taxon>Bacillales</taxon>
        <taxon>Bacillaceae</taxon>
        <taxon>Neobacillus</taxon>
    </lineage>
</organism>
<gene>
    <name evidence="3" type="ORF">LRS37_01705</name>
</gene>
<dbReference type="PANTHER" id="PTHR30383">
    <property type="entry name" value="THIOESTERASE 1/PROTEASE 1/LYSOPHOSPHOLIPASE L1"/>
    <property type="match status" value="1"/>
</dbReference>
<dbReference type="Gene3D" id="3.40.50.1110">
    <property type="entry name" value="SGNH hydrolase"/>
    <property type="match status" value="1"/>
</dbReference>
<evidence type="ECO:0000313" key="4">
    <source>
        <dbReference type="Proteomes" id="UP001162836"/>
    </source>
</evidence>